<proteinExistence type="inferred from homology"/>
<dbReference type="Proteomes" id="UP000241736">
    <property type="component" value="Unassembled WGS sequence"/>
</dbReference>
<evidence type="ECO:0000256" key="4">
    <source>
        <dbReference type="RuleBase" id="RU363071"/>
    </source>
</evidence>
<dbReference type="GO" id="GO:0003849">
    <property type="term" value="F:3-deoxy-7-phosphoheptulonate synthase activity"/>
    <property type="evidence" value="ECO:0007669"/>
    <property type="project" value="UniProtKB-EC"/>
</dbReference>
<dbReference type="Gene3D" id="3.20.20.70">
    <property type="entry name" value="Aldolase class I"/>
    <property type="match status" value="1"/>
</dbReference>
<dbReference type="PANTHER" id="PTHR21337">
    <property type="entry name" value="PHOSPHO-2-DEHYDRO-3-DEOXYHEPTONATE ALDOLASE 1, 2"/>
    <property type="match status" value="1"/>
</dbReference>
<feature type="binding site" evidence="3">
    <location>
        <position position="301"/>
    </location>
    <ligand>
        <name>phosphoenolpyruvate</name>
        <dbReference type="ChEBI" id="CHEBI:58702"/>
    </ligand>
</feature>
<keyword evidence="7" id="KW-1185">Reference proteome</keyword>
<dbReference type="OrthoDB" id="9766852at2"/>
<dbReference type="Pfam" id="PF01474">
    <property type="entry name" value="DAHP_synth_2"/>
    <property type="match status" value="1"/>
</dbReference>
<dbReference type="SUPFAM" id="SSF51569">
    <property type="entry name" value="Aldolase"/>
    <property type="match status" value="1"/>
</dbReference>
<feature type="binding site" evidence="3">
    <location>
        <position position="332"/>
    </location>
    <ligand>
        <name>phosphoenolpyruvate</name>
        <dbReference type="ChEBI" id="CHEBI:58702"/>
    </ligand>
</feature>
<keyword evidence="3" id="KW-0104">Cadmium</keyword>
<dbReference type="GO" id="GO:0009073">
    <property type="term" value="P:aromatic amino acid family biosynthetic process"/>
    <property type="evidence" value="ECO:0007669"/>
    <property type="project" value="InterPro"/>
</dbReference>
<comment type="caution">
    <text evidence="6">The sequence shown here is derived from an EMBL/GenBank/DDBJ whole genome shotgun (WGS) entry which is preliminary data.</text>
</comment>
<evidence type="ECO:0000313" key="7">
    <source>
        <dbReference type="Proteomes" id="UP000241736"/>
    </source>
</evidence>
<comment type="catalytic activity">
    <reaction evidence="4">
        <text>D-erythrose 4-phosphate + phosphoenolpyruvate + H2O = 7-phospho-2-dehydro-3-deoxy-D-arabino-heptonate + phosphate</text>
        <dbReference type="Rhea" id="RHEA:14717"/>
        <dbReference type="ChEBI" id="CHEBI:15377"/>
        <dbReference type="ChEBI" id="CHEBI:16897"/>
        <dbReference type="ChEBI" id="CHEBI:43474"/>
        <dbReference type="ChEBI" id="CHEBI:58394"/>
        <dbReference type="ChEBI" id="CHEBI:58702"/>
        <dbReference type="EC" id="2.5.1.54"/>
    </reaction>
</comment>
<keyword evidence="3" id="KW-0464">Manganese</keyword>
<feature type="binding site" evidence="3">
    <location>
        <position position="436"/>
    </location>
    <ligand>
        <name>Mn(2+)</name>
        <dbReference type="ChEBI" id="CHEBI:29035"/>
    </ligand>
</feature>
<dbReference type="InterPro" id="IPR002480">
    <property type="entry name" value="DAHP_synth_2"/>
</dbReference>
<sequence>MSAPDRNLQTVSTPGDWTPASWRSRPAAQQPVYPDAGALAEVEDELSRLPPLVTSWEILSLKKQLAEAQEGKRFLLQGGDCAESFADCESALVSNRLKVLLQMSLVLVHGLRLPVVRVGRFAGQYAKPRSADMEEKDGVALPSYRGDFINRPEFEAAARTPDPRRMVKGHARSAMTMNFVRALIDGGFADLHHPEYWDLGWVGHSPLSEEYQRMVAAVGDAVRFMETISGEALHNLNRADFYTSHEALLLPYEQALTRQVPRQWGWFNLSTHFPWIGMRTASLEGAHVEYFRGLRNPVAVKIGPSVTPDQLMRLVDVLNPADEPGRLALIHRMGATQVADKLPPLLDAVRREGRRVLWICDPMHGNTESASNGFKTRRFANIRGELEAAFELHAAAGTRLGGVHLELTGENVTECTGGARELTDADLSLAYRSTVDPRLNYEQSLEIAMLIVRKQSSLVRPFAS</sequence>
<dbReference type="RefSeq" id="WP_106990022.1">
    <property type="nucleotide sequence ID" value="NZ_KZ679087.1"/>
</dbReference>
<evidence type="ECO:0000256" key="3">
    <source>
        <dbReference type="PIRSR" id="PIRSR602480-1"/>
    </source>
</evidence>
<feature type="binding site" evidence="3">
    <location>
        <position position="364"/>
    </location>
    <ligand>
        <name>Mn(2+)</name>
        <dbReference type="ChEBI" id="CHEBI:29035"/>
    </ligand>
</feature>
<dbReference type="EC" id="2.5.1.54" evidence="4"/>
<keyword evidence="2 4" id="KW-0808">Transferase</keyword>
<accession>A0A2P6M9L6</accession>
<dbReference type="EMBL" id="PVLF01000005">
    <property type="protein sequence ID" value="PRH82677.1"/>
    <property type="molecule type" value="Genomic_DNA"/>
</dbReference>
<dbReference type="PANTHER" id="PTHR21337:SF0">
    <property type="entry name" value="PHOSPHO-2-DEHYDRO-3-DEOXYHEPTONATE ALDOLASE"/>
    <property type="match status" value="1"/>
</dbReference>
<feature type="region of interest" description="Disordered" evidence="5">
    <location>
        <begin position="1"/>
        <end position="26"/>
    </location>
</feature>
<reference evidence="6 7" key="1">
    <citation type="submission" date="2018-03" db="EMBL/GenBank/DDBJ databases">
        <title>Arenimonas caeni sp. nov., isolated from activated sludge.</title>
        <authorList>
            <person name="Liu H."/>
        </authorList>
    </citation>
    <scope>NUCLEOTIDE SEQUENCE [LARGE SCALE GENOMIC DNA]</scope>
    <source>
        <strain evidence="7">z29</strain>
    </source>
</reference>
<keyword evidence="3" id="KW-0170">Cobalt</keyword>
<dbReference type="AlphaFoldDB" id="A0A2P6M9L6"/>
<gene>
    <name evidence="6" type="ORF">C6N40_05555</name>
</gene>
<name>A0A2P6M9L6_9GAMM</name>
<feature type="binding site" evidence="3">
    <location>
        <position position="406"/>
    </location>
    <ligand>
        <name>Mn(2+)</name>
        <dbReference type="ChEBI" id="CHEBI:29035"/>
    </ligand>
</feature>
<feature type="binding site" evidence="3">
    <location>
        <position position="81"/>
    </location>
    <ligand>
        <name>Mn(2+)</name>
        <dbReference type="ChEBI" id="CHEBI:29035"/>
    </ligand>
</feature>
<dbReference type="InterPro" id="IPR013785">
    <property type="entry name" value="Aldolase_TIM"/>
</dbReference>
<comment type="cofactor">
    <cofactor evidence="3">
        <name>Mn(2+)</name>
        <dbReference type="ChEBI" id="CHEBI:29035"/>
    </cofactor>
    <cofactor evidence="3">
        <name>Co(2+)</name>
        <dbReference type="ChEBI" id="CHEBI:48828"/>
    </cofactor>
    <cofactor evidence="3">
        <name>Cd(2+)</name>
        <dbReference type="ChEBI" id="CHEBI:48775"/>
    </cofactor>
    <text evidence="3">Binds 1 divalent cation per subunit. The enzyme is active with manganese, cobalt or cadmium ions.</text>
</comment>
<comment type="similarity">
    <text evidence="1 4">Belongs to the class-II DAHP synthase family.</text>
</comment>
<evidence type="ECO:0000256" key="2">
    <source>
        <dbReference type="ARBA" id="ARBA00022679"/>
    </source>
</evidence>
<organism evidence="6 7">
    <name type="scientific">Arenimonas caeni</name>
    <dbReference type="NCBI Taxonomy" id="2058085"/>
    <lineage>
        <taxon>Bacteria</taxon>
        <taxon>Pseudomonadati</taxon>
        <taxon>Pseudomonadota</taxon>
        <taxon>Gammaproteobacteria</taxon>
        <taxon>Lysobacterales</taxon>
        <taxon>Lysobacteraceae</taxon>
        <taxon>Arenimonas</taxon>
    </lineage>
</organism>
<feature type="binding site" evidence="3">
    <location>
        <position position="120"/>
    </location>
    <ligand>
        <name>phosphoenolpyruvate</name>
        <dbReference type="ChEBI" id="CHEBI:58702"/>
    </ligand>
</feature>
<evidence type="ECO:0000256" key="1">
    <source>
        <dbReference type="ARBA" id="ARBA00008911"/>
    </source>
</evidence>
<protein>
    <recommendedName>
        <fullName evidence="4">Phospho-2-dehydro-3-deoxyheptonate aldolase</fullName>
        <ecNumber evidence="4">2.5.1.54</ecNumber>
    </recommendedName>
</protein>
<evidence type="ECO:0000313" key="6">
    <source>
        <dbReference type="EMBL" id="PRH82677.1"/>
    </source>
</evidence>
<dbReference type="NCBIfam" id="TIGR01358">
    <property type="entry name" value="DAHP_synth_II"/>
    <property type="match status" value="1"/>
</dbReference>
<evidence type="ECO:0000256" key="5">
    <source>
        <dbReference type="SAM" id="MobiDB-lite"/>
    </source>
</evidence>